<accession>A0A915B7V4</accession>
<proteinExistence type="predicted"/>
<organism evidence="1 2">
    <name type="scientific">Parascaris univalens</name>
    <name type="common">Nematode worm</name>
    <dbReference type="NCBI Taxonomy" id="6257"/>
    <lineage>
        <taxon>Eukaryota</taxon>
        <taxon>Metazoa</taxon>
        <taxon>Ecdysozoa</taxon>
        <taxon>Nematoda</taxon>
        <taxon>Chromadorea</taxon>
        <taxon>Rhabditida</taxon>
        <taxon>Spirurina</taxon>
        <taxon>Ascaridomorpha</taxon>
        <taxon>Ascaridoidea</taxon>
        <taxon>Ascarididae</taxon>
        <taxon>Parascaris</taxon>
    </lineage>
</organism>
<dbReference type="WBParaSite" id="PgR028_g044_t02">
    <property type="protein sequence ID" value="PgR028_g044_t02"/>
    <property type="gene ID" value="PgR028_g044"/>
</dbReference>
<sequence length="50" mass="5350">MRSREVGGGGWYRLRMRRGRGVCVGSGLRSSSSVRAVLAIVPGFAMCLGH</sequence>
<dbReference type="AlphaFoldDB" id="A0A915B7V4"/>
<dbReference type="Proteomes" id="UP000887569">
    <property type="component" value="Unplaced"/>
</dbReference>
<name>A0A915B7V4_PARUN</name>
<evidence type="ECO:0000313" key="2">
    <source>
        <dbReference type="WBParaSite" id="PgR028_g044_t02"/>
    </source>
</evidence>
<protein>
    <submittedName>
        <fullName evidence="2">RNA helicase</fullName>
    </submittedName>
</protein>
<evidence type="ECO:0000313" key="1">
    <source>
        <dbReference type="Proteomes" id="UP000887569"/>
    </source>
</evidence>
<keyword evidence="1" id="KW-1185">Reference proteome</keyword>
<reference evidence="2" key="1">
    <citation type="submission" date="2022-11" db="UniProtKB">
        <authorList>
            <consortium name="WormBaseParasite"/>
        </authorList>
    </citation>
    <scope>IDENTIFICATION</scope>
</reference>